<keyword evidence="4 7" id="KW-0689">Ribosomal protein</keyword>
<comment type="subcellular location">
    <subcellularLocation>
        <location evidence="1">Mitochondrion</location>
    </subcellularLocation>
</comment>
<dbReference type="InterPro" id="IPR052143">
    <property type="entry name" value="Mitoribosomal_bL36m"/>
</dbReference>
<evidence type="ECO:0000256" key="4">
    <source>
        <dbReference type="ARBA" id="ARBA00022980"/>
    </source>
</evidence>
<dbReference type="PANTHER" id="PTHR46909">
    <property type="entry name" value="39S RIBOSOMAL PROTEIN L36, MITOCHONDRIAL"/>
    <property type="match status" value="1"/>
</dbReference>
<sequence length="61" mass="6889">MPSLAASAVHATPSALLRMPVRGYRVCISLKLRCKHCFFCARKGKLRVDCPSNPRHKQRQP</sequence>
<keyword evidence="5" id="KW-0496">Mitochondrion</keyword>
<evidence type="ECO:0000313" key="8">
    <source>
        <dbReference type="EMBL" id="RKO97377.1"/>
    </source>
</evidence>
<dbReference type="AlphaFoldDB" id="A0A4V1ITK5"/>
<evidence type="ECO:0000256" key="5">
    <source>
        <dbReference type="ARBA" id="ARBA00023128"/>
    </source>
</evidence>
<dbReference type="EMBL" id="ML009291">
    <property type="protein sequence ID" value="RKO97377.1"/>
    <property type="molecule type" value="Genomic_DNA"/>
</dbReference>
<proteinExistence type="inferred from homology"/>
<dbReference type="GO" id="GO:0006412">
    <property type="term" value="P:translation"/>
    <property type="evidence" value="ECO:0007669"/>
    <property type="project" value="InterPro"/>
</dbReference>
<evidence type="ECO:0000256" key="7">
    <source>
        <dbReference type="RuleBase" id="RU000570"/>
    </source>
</evidence>
<dbReference type="Proteomes" id="UP000268535">
    <property type="component" value="Unassembled WGS sequence"/>
</dbReference>
<evidence type="ECO:0000256" key="1">
    <source>
        <dbReference type="ARBA" id="ARBA00004173"/>
    </source>
</evidence>
<dbReference type="GO" id="GO:0003735">
    <property type="term" value="F:structural constituent of ribosome"/>
    <property type="evidence" value="ECO:0007669"/>
    <property type="project" value="InterPro"/>
</dbReference>
<protein>
    <recommendedName>
        <fullName evidence="7">Ribosomal protein</fullName>
    </recommendedName>
</protein>
<reference evidence="9" key="1">
    <citation type="journal article" date="2018" name="Nat. Microbiol.">
        <title>Leveraging single-cell genomics to expand the fungal tree of life.</title>
        <authorList>
            <person name="Ahrendt S.R."/>
            <person name="Quandt C.A."/>
            <person name="Ciobanu D."/>
            <person name="Clum A."/>
            <person name="Salamov A."/>
            <person name="Andreopoulos B."/>
            <person name="Cheng J.F."/>
            <person name="Woyke T."/>
            <person name="Pelin A."/>
            <person name="Henrissat B."/>
            <person name="Reynolds N.K."/>
            <person name="Benny G.L."/>
            <person name="Smith M.E."/>
            <person name="James T.Y."/>
            <person name="Grigoriev I.V."/>
        </authorList>
    </citation>
    <scope>NUCLEOTIDE SEQUENCE [LARGE SCALE GENOMIC DNA]</scope>
    <source>
        <strain evidence="9">ATCC 52028</strain>
    </source>
</reference>
<dbReference type="InterPro" id="IPR035977">
    <property type="entry name" value="Ribosomal_bL36_sp"/>
</dbReference>
<organism evidence="8 9">
    <name type="scientific">Caulochytrium protostelioides</name>
    <dbReference type="NCBI Taxonomy" id="1555241"/>
    <lineage>
        <taxon>Eukaryota</taxon>
        <taxon>Fungi</taxon>
        <taxon>Fungi incertae sedis</taxon>
        <taxon>Chytridiomycota</taxon>
        <taxon>Chytridiomycota incertae sedis</taxon>
        <taxon>Chytridiomycetes</taxon>
        <taxon>Caulochytriales</taxon>
        <taxon>Caulochytriaceae</taxon>
        <taxon>Caulochytrium</taxon>
    </lineage>
</organism>
<evidence type="ECO:0000256" key="2">
    <source>
        <dbReference type="ARBA" id="ARBA00007645"/>
    </source>
</evidence>
<dbReference type="GO" id="GO:0005762">
    <property type="term" value="C:mitochondrial large ribosomal subunit"/>
    <property type="evidence" value="ECO:0007669"/>
    <property type="project" value="TreeGrafter"/>
</dbReference>
<keyword evidence="3" id="KW-0809">Transit peptide</keyword>
<dbReference type="NCBIfam" id="TIGR01022">
    <property type="entry name" value="rpmJ_bact"/>
    <property type="match status" value="1"/>
</dbReference>
<dbReference type="PANTHER" id="PTHR46909:SF1">
    <property type="entry name" value="LARGE RIBOSOMAL SUBUNIT PROTEIN BL36M"/>
    <property type="match status" value="1"/>
</dbReference>
<dbReference type="InterPro" id="IPR000473">
    <property type="entry name" value="Ribosomal_bL36"/>
</dbReference>
<gene>
    <name evidence="8" type="ORF">CAUPRSCDRAFT_6603</name>
</gene>
<evidence type="ECO:0000256" key="3">
    <source>
        <dbReference type="ARBA" id="ARBA00022946"/>
    </source>
</evidence>
<evidence type="ECO:0000256" key="6">
    <source>
        <dbReference type="ARBA" id="ARBA00023274"/>
    </source>
</evidence>
<dbReference type="Pfam" id="PF00444">
    <property type="entry name" value="Ribosomal_L36"/>
    <property type="match status" value="1"/>
</dbReference>
<name>A0A4V1ITK5_9FUNG</name>
<dbReference type="SUPFAM" id="SSF57840">
    <property type="entry name" value="Ribosomal protein L36"/>
    <property type="match status" value="1"/>
</dbReference>
<comment type="similarity">
    <text evidence="2 7">Belongs to the bacterial ribosomal protein bL36 family.</text>
</comment>
<keyword evidence="6 7" id="KW-0687">Ribonucleoprotein</keyword>
<accession>A0A4V1ITK5</accession>
<evidence type="ECO:0000313" key="9">
    <source>
        <dbReference type="Proteomes" id="UP000268535"/>
    </source>
</evidence>